<evidence type="ECO:0000313" key="3">
    <source>
        <dbReference type="Proteomes" id="UP000691718"/>
    </source>
</evidence>
<feature type="compositionally biased region" description="Polar residues" evidence="1">
    <location>
        <begin position="95"/>
        <end position="107"/>
    </location>
</feature>
<dbReference type="EMBL" id="CAJQZP010000984">
    <property type="protein sequence ID" value="CAG5006633.1"/>
    <property type="molecule type" value="Genomic_DNA"/>
</dbReference>
<gene>
    <name evidence="2" type="ORF">PAPOLLO_LOCUS14781</name>
</gene>
<dbReference type="AlphaFoldDB" id="A0A8S3X6N9"/>
<keyword evidence="3" id="KW-1185">Reference proteome</keyword>
<comment type="caution">
    <text evidence="2">The sequence shown here is derived from an EMBL/GenBank/DDBJ whole genome shotgun (WGS) entry which is preliminary data.</text>
</comment>
<feature type="compositionally biased region" description="Polar residues" evidence="1">
    <location>
        <begin position="144"/>
        <end position="153"/>
    </location>
</feature>
<evidence type="ECO:0000256" key="1">
    <source>
        <dbReference type="SAM" id="MobiDB-lite"/>
    </source>
</evidence>
<name>A0A8S3X6N9_PARAO</name>
<evidence type="ECO:0000313" key="2">
    <source>
        <dbReference type="EMBL" id="CAG5006633.1"/>
    </source>
</evidence>
<accession>A0A8S3X6N9</accession>
<proteinExistence type="predicted"/>
<organism evidence="2 3">
    <name type="scientific">Parnassius apollo</name>
    <name type="common">Apollo butterfly</name>
    <name type="synonym">Papilio apollo</name>
    <dbReference type="NCBI Taxonomy" id="110799"/>
    <lineage>
        <taxon>Eukaryota</taxon>
        <taxon>Metazoa</taxon>
        <taxon>Ecdysozoa</taxon>
        <taxon>Arthropoda</taxon>
        <taxon>Hexapoda</taxon>
        <taxon>Insecta</taxon>
        <taxon>Pterygota</taxon>
        <taxon>Neoptera</taxon>
        <taxon>Endopterygota</taxon>
        <taxon>Lepidoptera</taxon>
        <taxon>Glossata</taxon>
        <taxon>Ditrysia</taxon>
        <taxon>Papilionoidea</taxon>
        <taxon>Papilionidae</taxon>
        <taxon>Parnassiinae</taxon>
        <taxon>Parnassini</taxon>
        <taxon>Parnassius</taxon>
        <taxon>Parnassius</taxon>
    </lineage>
</organism>
<feature type="compositionally biased region" description="Acidic residues" evidence="1">
    <location>
        <begin position="132"/>
        <end position="143"/>
    </location>
</feature>
<protein>
    <submittedName>
        <fullName evidence="2">(apollo) hypothetical protein</fullName>
    </submittedName>
</protein>
<dbReference type="Proteomes" id="UP000691718">
    <property type="component" value="Unassembled WGS sequence"/>
</dbReference>
<feature type="region of interest" description="Disordered" evidence="1">
    <location>
        <begin position="1"/>
        <end position="153"/>
    </location>
</feature>
<reference evidence="2" key="1">
    <citation type="submission" date="2021-04" db="EMBL/GenBank/DDBJ databases">
        <authorList>
            <person name="Tunstrom K."/>
        </authorList>
    </citation>
    <scope>NUCLEOTIDE SEQUENCE</scope>
</reference>
<sequence length="203" mass="21902">MSDKSKKSASSGSERYTAPKKRPTCTAKSAKETSRVPLINDLEEESAHQHPSAPPLEISGGGTGKQHTESQTGDQHEPEIEPASSFFTSPKLGDATSSPVLSRTESSLLRIRTPIRQAKAAEAQKTLKATSEAEETGESDVDSGETNISLDASTRSIGGSRMLLNKLPRHANEILQRAKADLEKPGNLKKEIRENVVCTHCTR</sequence>